<feature type="domain" description="AP180 N-terminal homology (ANTH)" evidence="1">
    <location>
        <begin position="9"/>
        <end position="52"/>
    </location>
</feature>
<gene>
    <name evidence="2" type="ORF">Bca52824_015123</name>
</gene>
<dbReference type="GO" id="GO:0005543">
    <property type="term" value="F:phospholipid binding"/>
    <property type="evidence" value="ECO:0007669"/>
    <property type="project" value="InterPro"/>
</dbReference>
<accession>A0A8X8B430</accession>
<dbReference type="EMBL" id="JAAMPC010000003">
    <property type="protein sequence ID" value="KAG2321910.1"/>
    <property type="molecule type" value="Genomic_DNA"/>
</dbReference>
<dbReference type="InterPro" id="IPR011417">
    <property type="entry name" value="ANTH_dom"/>
</dbReference>
<organism evidence="2 3">
    <name type="scientific">Brassica carinata</name>
    <name type="common">Ethiopian mustard</name>
    <name type="synonym">Abyssinian cabbage</name>
    <dbReference type="NCBI Taxonomy" id="52824"/>
    <lineage>
        <taxon>Eukaryota</taxon>
        <taxon>Viridiplantae</taxon>
        <taxon>Streptophyta</taxon>
        <taxon>Embryophyta</taxon>
        <taxon>Tracheophyta</taxon>
        <taxon>Spermatophyta</taxon>
        <taxon>Magnoliopsida</taxon>
        <taxon>eudicotyledons</taxon>
        <taxon>Gunneridae</taxon>
        <taxon>Pentapetalae</taxon>
        <taxon>rosids</taxon>
        <taxon>malvids</taxon>
        <taxon>Brassicales</taxon>
        <taxon>Brassicaceae</taxon>
        <taxon>Brassiceae</taxon>
        <taxon>Brassica</taxon>
    </lineage>
</organism>
<dbReference type="SUPFAM" id="SSF89009">
    <property type="entry name" value="GAT-like domain"/>
    <property type="match status" value="1"/>
</dbReference>
<protein>
    <recommendedName>
        <fullName evidence="1">AP180 N-terminal homology (ANTH) domain-containing protein</fullName>
    </recommendedName>
</protein>
<evidence type="ECO:0000313" key="3">
    <source>
        <dbReference type="Proteomes" id="UP000886595"/>
    </source>
</evidence>
<dbReference type="AlphaFoldDB" id="A0A8X8B430"/>
<reference evidence="2 3" key="1">
    <citation type="submission" date="2020-02" db="EMBL/GenBank/DDBJ databases">
        <authorList>
            <person name="Ma Q."/>
            <person name="Huang Y."/>
            <person name="Song X."/>
            <person name="Pei D."/>
        </authorList>
    </citation>
    <scope>NUCLEOTIDE SEQUENCE [LARGE SCALE GENOMIC DNA]</scope>
    <source>
        <strain evidence="2">Sxm20200214</strain>
        <tissue evidence="2">Leaf</tissue>
    </source>
</reference>
<dbReference type="Pfam" id="PF07651">
    <property type="entry name" value="ANTH"/>
    <property type="match status" value="1"/>
</dbReference>
<comment type="caution">
    <text evidence="2">The sequence shown here is derived from an EMBL/GenBank/DDBJ whole genome shotgun (WGS) entry which is preliminary data.</text>
</comment>
<evidence type="ECO:0000259" key="1">
    <source>
        <dbReference type="Pfam" id="PF07651"/>
    </source>
</evidence>
<sequence length="59" mass="6619">MDSASSECFLVQGEDLAVYFEFCKGFGVPNARDTPQFVSIPKAEVETIKNMIENVEEEE</sequence>
<name>A0A8X8B430_BRACI</name>
<evidence type="ECO:0000313" key="2">
    <source>
        <dbReference type="EMBL" id="KAG2321910.1"/>
    </source>
</evidence>
<dbReference type="Proteomes" id="UP000886595">
    <property type="component" value="Unassembled WGS sequence"/>
</dbReference>
<keyword evidence="3" id="KW-1185">Reference proteome</keyword>
<proteinExistence type="predicted"/>